<keyword evidence="2" id="KW-0449">Lipoprotein</keyword>
<feature type="domain" description="Secretion system C-terminal sorting" evidence="1">
    <location>
        <begin position="563"/>
        <end position="636"/>
    </location>
</feature>
<dbReference type="Proteomes" id="UP000004095">
    <property type="component" value="Unassembled WGS sequence"/>
</dbReference>
<gene>
    <name evidence="2" type="ORF">M23134_07184</name>
</gene>
<name>A1ZZ09_MICM2</name>
<dbReference type="OrthoDB" id="1488838at2"/>
<keyword evidence="3" id="KW-1185">Reference proteome</keyword>
<organism evidence="2 3">
    <name type="scientific">Microscilla marina ATCC 23134</name>
    <dbReference type="NCBI Taxonomy" id="313606"/>
    <lineage>
        <taxon>Bacteria</taxon>
        <taxon>Pseudomonadati</taxon>
        <taxon>Bacteroidota</taxon>
        <taxon>Cytophagia</taxon>
        <taxon>Cytophagales</taxon>
        <taxon>Microscillaceae</taxon>
        <taxon>Microscilla</taxon>
    </lineage>
</organism>
<dbReference type="eggNOG" id="ENOG502ZAGE">
    <property type="taxonomic scope" value="Bacteria"/>
</dbReference>
<accession>A1ZZ09</accession>
<evidence type="ECO:0000313" key="2">
    <source>
        <dbReference type="EMBL" id="EAY24389.1"/>
    </source>
</evidence>
<dbReference type="AlphaFoldDB" id="A1ZZ09"/>
<dbReference type="Gene3D" id="2.60.120.260">
    <property type="entry name" value="Galactose-binding domain-like"/>
    <property type="match status" value="1"/>
</dbReference>
<dbReference type="NCBIfam" id="TIGR04183">
    <property type="entry name" value="Por_Secre_tail"/>
    <property type="match status" value="1"/>
</dbReference>
<dbReference type="RefSeq" id="WP_002704942.1">
    <property type="nucleotide sequence ID" value="NZ_AAWS01000071.1"/>
</dbReference>
<reference evidence="2 3" key="1">
    <citation type="submission" date="2007-01" db="EMBL/GenBank/DDBJ databases">
        <authorList>
            <person name="Haygood M."/>
            <person name="Podell S."/>
            <person name="Anderson C."/>
            <person name="Hopkinson B."/>
            <person name="Roe K."/>
            <person name="Barbeau K."/>
            <person name="Gaasterland T."/>
            <person name="Ferriera S."/>
            <person name="Johnson J."/>
            <person name="Kravitz S."/>
            <person name="Beeson K."/>
            <person name="Sutton G."/>
            <person name="Rogers Y.-H."/>
            <person name="Friedman R."/>
            <person name="Frazier M."/>
            <person name="Venter J.C."/>
        </authorList>
    </citation>
    <scope>NUCLEOTIDE SEQUENCE [LARGE SCALE GENOMIC DNA]</scope>
    <source>
        <strain evidence="2 3">ATCC 23134</strain>
    </source>
</reference>
<comment type="caution">
    <text evidence="2">The sequence shown here is derived from an EMBL/GenBank/DDBJ whole genome shotgun (WGS) entry which is preliminary data.</text>
</comment>
<proteinExistence type="predicted"/>
<dbReference type="EMBL" id="AAWS01000071">
    <property type="protein sequence ID" value="EAY24389.1"/>
    <property type="molecule type" value="Genomic_DNA"/>
</dbReference>
<sequence length="638" mass="71326">MKKNTQNIQRHRLWIVLLLSISCIANGWSQLTVKPHYASRASKTQLSRANLRTTQTTLTLPFLDDFTSSKKTDTVWQKNVGVFINNTLGIKPPTIGVASFDGVDGSGIPYDISSSTSQGGADTLVSCPIDLSVQTPADNIYLSFYWQAQGLGEFPDNEDSLQLQLKDVNGDWVSIWSQMGGDNLTNLPTDYTKQFKQEIFAISDPKYFHNNFQFRFIAFARTSGSYDTWNLDYVFLDKNRHINDFGQSDIVISEVPNSFLKRYSAMPFNQYLANAADETAATISTKATNLNGSGFTLHNYDCVLEDTQSNAFISTLVSVVPAPLLNAGASQQMEASVSPSLLDPFKNNAAGVKLKYTFRSYLEASNRNDIDQNDTISRVTVLTDYYAYDDGSAEFLAGVNQNRGQVAYRYVVNEPDTLTDVQMYVARLNKDLTGQTFIFKVWNNKNGKPDSVLLQKIVSVTDIYAPNINEFVSVKAALEKAFDKFIPIKVTDTVFVGWQQTNDDMLTVGLDKNTESSDQIYSNLLGEWIQNTDSLGSLMVRPVFGKAEVVGLAPKIDPKQVNIYPNPNHQGRLHIEGLVLKQIHVLTLQGQVVKTLLLKQNTSQRYVMDIDDLPPGTYLLHCRDHRNRAVAKRVVILK</sequence>
<evidence type="ECO:0000313" key="3">
    <source>
        <dbReference type="Proteomes" id="UP000004095"/>
    </source>
</evidence>
<dbReference type="Pfam" id="PF18962">
    <property type="entry name" value="Por_Secre_tail"/>
    <property type="match status" value="1"/>
</dbReference>
<dbReference type="InterPro" id="IPR026444">
    <property type="entry name" value="Secre_tail"/>
</dbReference>
<dbReference type="PROSITE" id="PS51257">
    <property type="entry name" value="PROKAR_LIPOPROTEIN"/>
    <property type="match status" value="1"/>
</dbReference>
<protein>
    <submittedName>
        <fullName evidence="2">Lipoprotein, putative</fullName>
    </submittedName>
</protein>
<evidence type="ECO:0000259" key="1">
    <source>
        <dbReference type="Pfam" id="PF18962"/>
    </source>
</evidence>